<dbReference type="GO" id="GO:0045905">
    <property type="term" value="P:positive regulation of translational termination"/>
    <property type="evidence" value="ECO:0007669"/>
    <property type="project" value="InterPro"/>
</dbReference>
<dbReference type="GO" id="GO:0003746">
    <property type="term" value="F:translation elongation factor activity"/>
    <property type="evidence" value="ECO:0007669"/>
    <property type="project" value="InterPro"/>
</dbReference>
<dbReference type="Pfam" id="PF21485">
    <property type="entry name" value="IF5A-like_N"/>
    <property type="match status" value="1"/>
</dbReference>
<reference evidence="2" key="1">
    <citation type="journal article" date="2014" name="Front. Microbiol.">
        <title>High frequency of phylogenetically diverse reductive dehalogenase-homologous genes in deep subseafloor sedimentary metagenomes.</title>
        <authorList>
            <person name="Kawai M."/>
            <person name="Futagami T."/>
            <person name="Toyoda A."/>
            <person name="Takaki Y."/>
            <person name="Nishi S."/>
            <person name="Hori S."/>
            <person name="Arai W."/>
            <person name="Tsubouchi T."/>
            <person name="Morono Y."/>
            <person name="Uchiyama I."/>
            <person name="Ito T."/>
            <person name="Fujiyama A."/>
            <person name="Inagaki F."/>
            <person name="Takami H."/>
        </authorList>
    </citation>
    <scope>NUCLEOTIDE SEQUENCE</scope>
    <source>
        <strain evidence="2">Expedition CK06-06</strain>
    </source>
</reference>
<evidence type="ECO:0000259" key="1">
    <source>
        <dbReference type="SMART" id="SM01376"/>
    </source>
</evidence>
<proteinExistence type="predicted"/>
<sequence>STSALGKHGHAKAKVDAIGIFDSQKRSIVCPTSAKVEVPIIERGGAQVLAVIANNAQLMDLTTYEIFDLPIPRTLRGEVREGVGVEYIQALGRRKIEWVKG</sequence>
<dbReference type="InterPro" id="IPR048670">
    <property type="entry name" value="IF5A-like_N"/>
</dbReference>
<gene>
    <name evidence="2" type="ORF">S06H3_50920</name>
</gene>
<dbReference type="GO" id="GO:0003723">
    <property type="term" value="F:RNA binding"/>
    <property type="evidence" value="ECO:0007669"/>
    <property type="project" value="InterPro"/>
</dbReference>
<dbReference type="Gene3D" id="2.30.30.30">
    <property type="match status" value="1"/>
</dbReference>
<dbReference type="InterPro" id="IPR001884">
    <property type="entry name" value="IF5A-like"/>
</dbReference>
<dbReference type="GO" id="GO:0045901">
    <property type="term" value="P:positive regulation of translational elongation"/>
    <property type="evidence" value="ECO:0007669"/>
    <property type="project" value="InterPro"/>
</dbReference>
<dbReference type="InterPro" id="IPR014722">
    <property type="entry name" value="Rib_uL2_dom2"/>
</dbReference>
<dbReference type="EMBL" id="BARV01032272">
    <property type="protein sequence ID" value="GAI33101.1"/>
    <property type="molecule type" value="Genomic_DNA"/>
</dbReference>
<dbReference type="CDD" id="cd04467">
    <property type="entry name" value="S1_aIF5A"/>
    <property type="match status" value="1"/>
</dbReference>
<name>X1NSA6_9ZZZZ</name>
<dbReference type="InterPro" id="IPR012340">
    <property type="entry name" value="NA-bd_OB-fold"/>
</dbReference>
<accession>X1NSA6</accession>
<protein>
    <recommendedName>
        <fullName evidence="1">Translation initiation factor 5A C-terminal domain-containing protein</fullName>
    </recommendedName>
</protein>
<dbReference type="SUPFAM" id="SSF50104">
    <property type="entry name" value="Translation proteins SH3-like domain"/>
    <property type="match status" value="1"/>
</dbReference>
<feature type="domain" description="Translation initiation factor 5A C-terminal" evidence="1">
    <location>
        <begin position="40"/>
        <end position="100"/>
    </location>
</feature>
<organism evidence="2">
    <name type="scientific">marine sediment metagenome</name>
    <dbReference type="NCBI Taxonomy" id="412755"/>
    <lineage>
        <taxon>unclassified sequences</taxon>
        <taxon>metagenomes</taxon>
        <taxon>ecological metagenomes</taxon>
    </lineage>
</organism>
<comment type="caution">
    <text evidence="2">The sequence shown here is derived from an EMBL/GenBank/DDBJ whole genome shotgun (WGS) entry which is preliminary data.</text>
</comment>
<dbReference type="NCBIfam" id="TIGR00037">
    <property type="entry name" value="eIF_5A"/>
    <property type="match status" value="1"/>
</dbReference>
<evidence type="ECO:0000313" key="2">
    <source>
        <dbReference type="EMBL" id="GAI33101.1"/>
    </source>
</evidence>
<dbReference type="SMART" id="SM01376">
    <property type="entry name" value="eIF-5a"/>
    <property type="match status" value="1"/>
</dbReference>
<dbReference type="InterPro" id="IPR020189">
    <property type="entry name" value="IF5A_C"/>
</dbReference>
<feature type="non-terminal residue" evidence="2">
    <location>
        <position position="1"/>
    </location>
</feature>
<dbReference type="AlphaFoldDB" id="X1NSA6"/>
<dbReference type="GO" id="GO:0043022">
    <property type="term" value="F:ribosome binding"/>
    <property type="evidence" value="ECO:0007669"/>
    <property type="project" value="InterPro"/>
</dbReference>
<dbReference type="Gene3D" id="2.40.50.140">
    <property type="entry name" value="Nucleic acid-binding proteins"/>
    <property type="match status" value="1"/>
</dbReference>
<dbReference type="InterPro" id="IPR008991">
    <property type="entry name" value="Translation_prot_SH3-like_sf"/>
</dbReference>
<dbReference type="SUPFAM" id="SSF50249">
    <property type="entry name" value="Nucleic acid-binding proteins"/>
    <property type="match status" value="1"/>
</dbReference>